<proteinExistence type="predicted"/>
<sequence length="79" mass="7940">AAGILCIVVAVDPSGSSGTEDTRSDDIGIVVCGVDGQGVGNVLEDVSARDSPAGWAALALRALEERGAERIVAERNFGG</sequence>
<accession>A0ABS5EAI4</accession>
<evidence type="ECO:0000313" key="1">
    <source>
        <dbReference type="EMBL" id="MBR0560821.1"/>
    </source>
</evidence>
<feature type="non-terminal residue" evidence="1">
    <location>
        <position position="79"/>
    </location>
</feature>
<name>A0ABS5EAI4_9PROT</name>
<gene>
    <name evidence="1" type="ORF">KB213_12310</name>
</gene>
<reference evidence="1 2" key="1">
    <citation type="submission" date="2021-04" db="EMBL/GenBank/DDBJ databases">
        <title>The complete genome sequence of Neokomagataea sp. TBRC 2177.</title>
        <authorList>
            <person name="Charoenyingcharoen P."/>
            <person name="Yukphan P."/>
        </authorList>
    </citation>
    <scope>NUCLEOTIDE SEQUENCE [LARGE SCALE GENOMIC DNA]</scope>
    <source>
        <strain evidence="1 2">TBRC 2177</strain>
    </source>
</reference>
<organism evidence="1 2">
    <name type="scientific">Neokomagataea anthophila</name>
    <dbReference type="NCBI Taxonomy" id="2826925"/>
    <lineage>
        <taxon>Bacteria</taxon>
        <taxon>Pseudomonadati</taxon>
        <taxon>Pseudomonadota</taxon>
        <taxon>Alphaproteobacteria</taxon>
        <taxon>Acetobacterales</taxon>
        <taxon>Acetobacteraceae</taxon>
        <taxon>Neokomagataea</taxon>
    </lineage>
</organism>
<feature type="non-terminal residue" evidence="1">
    <location>
        <position position="1"/>
    </location>
</feature>
<comment type="caution">
    <text evidence="1">The sequence shown here is derived from an EMBL/GenBank/DDBJ whole genome shotgun (WGS) entry which is preliminary data.</text>
</comment>
<dbReference type="Proteomes" id="UP000677812">
    <property type="component" value="Unassembled WGS sequence"/>
</dbReference>
<protein>
    <submittedName>
        <fullName evidence="1">DNA packaging protein</fullName>
    </submittedName>
</protein>
<keyword evidence="2" id="KW-1185">Reference proteome</keyword>
<dbReference type="EMBL" id="JAGRQH010000136">
    <property type="protein sequence ID" value="MBR0560821.1"/>
    <property type="molecule type" value="Genomic_DNA"/>
</dbReference>
<evidence type="ECO:0000313" key="2">
    <source>
        <dbReference type="Proteomes" id="UP000677812"/>
    </source>
</evidence>